<gene>
    <name evidence="2" type="ORF">L484_007209</name>
</gene>
<accession>W9SF77</accession>
<sequence length="126" mass="13940">MVVLSTNTLHIGLTNLTRKEQRGIVIVGLCLRKLGVSDFLASQKTFQKFLFNSSSSSTEECFGNVKANRKRSGSIVASESSSSNSGNKLGHFYQVQRNDLFSNMKYKSTRTHFNPVVSGPTMCQPE</sequence>
<organism evidence="2 3">
    <name type="scientific">Morus notabilis</name>
    <dbReference type="NCBI Taxonomy" id="981085"/>
    <lineage>
        <taxon>Eukaryota</taxon>
        <taxon>Viridiplantae</taxon>
        <taxon>Streptophyta</taxon>
        <taxon>Embryophyta</taxon>
        <taxon>Tracheophyta</taxon>
        <taxon>Spermatophyta</taxon>
        <taxon>Magnoliopsida</taxon>
        <taxon>eudicotyledons</taxon>
        <taxon>Gunneridae</taxon>
        <taxon>Pentapetalae</taxon>
        <taxon>rosids</taxon>
        <taxon>fabids</taxon>
        <taxon>Rosales</taxon>
        <taxon>Moraceae</taxon>
        <taxon>Moreae</taxon>
        <taxon>Morus</taxon>
    </lineage>
</organism>
<evidence type="ECO:0000313" key="3">
    <source>
        <dbReference type="Proteomes" id="UP000030645"/>
    </source>
</evidence>
<dbReference type="EMBL" id="KE345421">
    <property type="protein sequence ID" value="EXC03952.1"/>
    <property type="molecule type" value="Genomic_DNA"/>
</dbReference>
<keyword evidence="3" id="KW-1185">Reference proteome</keyword>
<proteinExistence type="predicted"/>
<evidence type="ECO:0000256" key="1">
    <source>
        <dbReference type="SAM" id="MobiDB-lite"/>
    </source>
</evidence>
<feature type="region of interest" description="Disordered" evidence="1">
    <location>
        <begin position="68"/>
        <end position="89"/>
    </location>
</feature>
<feature type="compositionally biased region" description="Low complexity" evidence="1">
    <location>
        <begin position="73"/>
        <end position="85"/>
    </location>
</feature>
<reference evidence="3" key="1">
    <citation type="submission" date="2013-01" db="EMBL/GenBank/DDBJ databases">
        <title>Draft Genome Sequence of a Mulberry Tree, Morus notabilis C.K. Schneid.</title>
        <authorList>
            <person name="He N."/>
            <person name="Zhao S."/>
        </authorList>
    </citation>
    <scope>NUCLEOTIDE SEQUENCE</scope>
</reference>
<protein>
    <submittedName>
        <fullName evidence="2">Uncharacterized protein</fullName>
    </submittedName>
</protein>
<dbReference type="Proteomes" id="UP000030645">
    <property type="component" value="Unassembled WGS sequence"/>
</dbReference>
<evidence type="ECO:0000313" key="2">
    <source>
        <dbReference type="EMBL" id="EXC03952.1"/>
    </source>
</evidence>
<name>W9SF77_9ROSA</name>
<dbReference type="AlphaFoldDB" id="W9SF77"/>